<dbReference type="Gene3D" id="1.10.443.10">
    <property type="entry name" value="Intergrase catalytic core"/>
    <property type="match status" value="1"/>
</dbReference>
<protein>
    <submittedName>
        <fullName evidence="8">DUF4102 domain-containing protein</fullName>
    </submittedName>
</protein>
<dbReference type="GO" id="GO:0006310">
    <property type="term" value="P:DNA recombination"/>
    <property type="evidence" value="ECO:0007669"/>
    <property type="project" value="UniProtKB-KW"/>
</dbReference>
<sequence length="430" mass="49996">MAVLTDYKINASKSKAKEYTLKDGNGLFLNIHPNGSKYWLFRFSWNGKQTRMSFGTYPTVDIKQARYLCEQANFKLLSGIDPRLKENPTIDPVDEVLDEEPKCTFAQFAQHWLEFKMKKLNAKPSKDKKNNGRGSTEIQIRRAFTNDIFPVLKDKSIHKVTRNDLLCIIRKVEKRGALSVAEKIRSWLDEIFRYAVVTEGLEINPAADLDIASLPYRRNNRYPFIDVSELPELLVKLSTYQGSRLTILGLRLLLLTGVRTGELRFSEAWQFDLKNALWRIPASDVKQLQQVIEKVDNRVPDYIVPLSRQALDIVKELLSYHMRGQRYLIANRTNPLEAMSENTLNQALKNMGFKRRLCTHGIRHTISTALNDLKYDKDFIEAQLSHSDTNKVRATYNHAQYIEPRREMMQEWADLLDKWEQEVLDKINNK</sequence>
<evidence type="ECO:0000259" key="6">
    <source>
        <dbReference type="PROSITE" id="PS51898"/>
    </source>
</evidence>
<dbReference type="PANTHER" id="PTHR30629:SF2">
    <property type="entry name" value="PROPHAGE INTEGRASE INTS-RELATED"/>
    <property type="match status" value="1"/>
</dbReference>
<organism evidence="8 9">
    <name type="scientific">Frischella perrara</name>
    <dbReference type="NCBI Taxonomy" id="1267021"/>
    <lineage>
        <taxon>Bacteria</taxon>
        <taxon>Pseudomonadati</taxon>
        <taxon>Pseudomonadota</taxon>
        <taxon>Gammaproteobacteria</taxon>
        <taxon>Orbales</taxon>
        <taxon>Orbaceae</taxon>
        <taxon>Frischella</taxon>
    </lineage>
</organism>
<reference evidence="8 9" key="1">
    <citation type="submission" date="2018-05" db="EMBL/GenBank/DDBJ databases">
        <title>Reference genomes for bee gut microbiota database.</title>
        <authorList>
            <person name="Ellegaard K.M."/>
        </authorList>
    </citation>
    <scope>NUCLEOTIDE SEQUENCE [LARGE SCALE GENOMIC DNA]</scope>
    <source>
        <strain evidence="8 9">ESL0167</strain>
    </source>
</reference>
<keyword evidence="4" id="KW-0233">DNA recombination</keyword>
<dbReference type="GO" id="GO:0003677">
    <property type="term" value="F:DNA binding"/>
    <property type="evidence" value="ECO:0007669"/>
    <property type="project" value="UniProtKB-UniRule"/>
</dbReference>
<dbReference type="RefSeq" id="WP_025315261.1">
    <property type="nucleotide sequence ID" value="NZ_QGLM01000013.1"/>
</dbReference>
<keyword evidence="2" id="KW-0229">DNA integration</keyword>
<dbReference type="Proteomes" id="UP000247838">
    <property type="component" value="Unassembled WGS sequence"/>
</dbReference>
<name>A0A318MQX4_FRIPE</name>
<dbReference type="InterPro" id="IPR010998">
    <property type="entry name" value="Integrase_recombinase_N"/>
</dbReference>
<dbReference type="InterPro" id="IPR050808">
    <property type="entry name" value="Phage_Integrase"/>
</dbReference>
<evidence type="ECO:0000256" key="1">
    <source>
        <dbReference type="ARBA" id="ARBA00008857"/>
    </source>
</evidence>
<dbReference type="GO" id="GO:0015074">
    <property type="term" value="P:DNA integration"/>
    <property type="evidence" value="ECO:0007669"/>
    <property type="project" value="UniProtKB-KW"/>
</dbReference>
<dbReference type="GeneID" id="29848752"/>
<comment type="caution">
    <text evidence="8">The sequence shown here is derived from an EMBL/GenBank/DDBJ whole genome shotgun (WGS) entry which is preliminary data.</text>
</comment>
<dbReference type="Gene3D" id="3.30.160.390">
    <property type="entry name" value="Integrase, DNA-binding domain"/>
    <property type="match status" value="1"/>
</dbReference>
<comment type="similarity">
    <text evidence="1">Belongs to the 'phage' integrase family.</text>
</comment>
<keyword evidence="3 5" id="KW-0238">DNA-binding</keyword>
<dbReference type="PROSITE" id="PS51900">
    <property type="entry name" value="CB"/>
    <property type="match status" value="1"/>
</dbReference>
<dbReference type="InterPro" id="IPR011010">
    <property type="entry name" value="DNA_brk_join_enz"/>
</dbReference>
<evidence type="ECO:0000313" key="9">
    <source>
        <dbReference type="Proteomes" id="UP000247838"/>
    </source>
</evidence>
<dbReference type="Gene3D" id="1.10.150.130">
    <property type="match status" value="1"/>
</dbReference>
<dbReference type="Pfam" id="PF00589">
    <property type="entry name" value="Phage_integrase"/>
    <property type="match status" value="1"/>
</dbReference>
<dbReference type="InterPro" id="IPR038488">
    <property type="entry name" value="Integrase_DNA-bd_sf"/>
</dbReference>
<dbReference type="InterPro" id="IPR025166">
    <property type="entry name" value="Integrase_DNA_bind_dom"/>
</dbReference>
<dbReference type="InterPro" id="IPR013762">
    <property type="entry name" value="Integrase-like_cat_sf"/>
</dbReference>
<dbReference type="PANTHER" id="PTHR30629">
    <property type="entry name" value="PROPHAGE INTEGRASE"/>
    <property type="match status" value="1"/>
</dbReference>
<dbReference type="Pfam" id="PF22022">
    <property type="entry name" value="Phage_int_M"/>
    <property type="match status" value="1"/>
</dbReference>
<dbReference type="InterPro" id="IPR053876">
    <property type="entry name" value="Phage_int_M"/>
</dbReference>
<feature type="domain" description="Core-binding (CB)" evidence="7">
    <location>
        <begin position="103"/>
        <end position="196"/>
    </location>
</feature>
<dbReference type="SUPFAM" id="SSF56349">
    <property type="entry name" value="DNA breaking-rejoining enzymes"/>
    <property type="match status" value="1"/>
</dbReference>
<feature type="domain" description="Tyr recombinase" evidence="6">
    <location>
        <begin position="220"/>
        <end position="409"/>
    </location>
</feature>
<accession>A0A318MQX4</accession>
<dbReference type="CDD" id="cd00801">
    <property type="entry name" value="INT_P4_C"/>
    <property type="match status" value="1"/>
</dbReference>
<dbReference type="PROSITE" id="PS51898">
    <property type="entry name" value="TYR_RECOMBINASE"/>
    <property type="match status" value="1"/>
</dbReference>
<dbReference type="InterPro" id="IPR044068">
    <property type="entry name" value="CB"/>
</dbReference>
<dbReference type="AlphaFoldDB" id="A0A318MQX4"/>
<evidence type="ECO:0000256" key="3">
    <source>
        <dbReference type="ARBA" id="ARBA00023125"/>
    </source>
</evidence>
<evidence type="ECO:0000256" key="2">
    <source>
        <dbReference type="ARBA" id="ARBA00022908"/>
    </source>
</evidence>
<dbReference type="Pfam" id="PF13356">
    <property type="entry name" value="Arm-DNA-bind_3"/>
    <property type="match status" value="1"/>
</dbReference>
<evidence type="ECO:0000313" key="8">
    <source>
        <dbReference type="EMBL" id="PXY95195.1"/>
    </source>
</evidence>
<gene>
    <name evidence="8" type="ORF">DKK76_05270</name>
</gene>
<dbReference type="InterPro" id="IPR002104">
    <property type="entry name" value="Integrase_catalytic"/>
</dbReference>
<evidence type="ECO:0000256" key="4">
    <source>
        <dbReference type="ARBA" id="ARBA00023172"/>
    </source>
</evidence>
<proteinExistence type="inferred from homology"/>
<dbReference type="EMBL" id="QGLM01000013">
    <property type="protein sequence ID" value="PXY95195.1"/>
    <property type="molecule type" value="Genomic_DNA"/>
</dbReference>
<evidence type="ECO:0000259" key="7">
    <source>
        <dbReference type="PROSITE" id="PS51900"/>
    </source>
</evidence>
<evidence type="ECO:0000256" key="5">
    <source>
        <dbReference type="PROSITE-ProRule" id="PRU01248"/>
    </source>
</evidence>